<reference evidence="2 4" key="1">
    <citation type="submission" date="2015-10" db="EMBL/GenBank/DDBJ databases">
        <title>The cercosporin biosynthetic gene cluster was horizontally transferred to several fungal lineages and shown to be expanded in Cercospora beticola based on microsynteny with recipient genomes.</title>
        <authorList>
            <person name="De Jonge R."/>
            <person name="Ebert M.K."/>
            <person name="Suttle J.C."/>
            <person name="Jurick Ii W.M."/>
            <person name="Secor G.A."/>
            <person name="Thomma B.P."/>
            <person name="Van De Peer Y."/>
            <person name="Bolton M.D."/>
        </authorList>
    </citation>
    <scope>NUCLEOTIDE SEQUENCE [LARGE SCALE GENOMIC DNA]</scope>
    <source>
        <strain evidence="2 4">09-40</strain>
    </source>
</reference>
<evidence type="ECO:0000313" key="5">
    <source>
        <dbReference type="Proteomes" id="UP001302367"/>
    </source>
</evidence>
<protein>
    <recommendedName>
        <fullName evidence="6">Secreted protein</fullName>
    </recommendedName>
</protein>
<dbReference type="OrthoDB" id="10557643at2759"/>
<dbReference type="EMBL" id="LKMD01000107">
    <property type="protein sequence ID" value="PIA90693.1"/>
    <property type="molecule type" value="Genomic_DNA"/>
</dbReference>
<dbReference type="AlphaFoldDB" id="A0A2G5HEK9"/>
<accession>A0A2G5HEK9</accession>
<evidence type="ECO:0000256" key="1">
    <source>
        <dbReference type="SAM" id="SignalP"/>
    </source>
</evidence>
<evidence type="ECO:0000313" key="2">
    <source>
        <dbReference type="EMBL" id="PIA90693.1"/>
    </source>
</evidence>
<sequence>MKLTGLVTLAILATSASARKLKKKVWQSQNHGANSTELIKCVDQIRADLEQNPQKNRITGYECGSSWWQYGNTLLDFDMSHYPSLAGFQTCEDSLVEAAHTATSWFQCRVHKSRLSMIYRHVAYSPLGYEACFDKHVPCEPDSKKVYDG</sequence>
<evidence type="ECO:0000313" key="4">
    <source>
        <dbReference type="Proteomes" id="UP000230605"/>
    </source>
</evidence>
<organism evidence="2 4">
    <name type="scientific">Cercospora beticola</name>
    <name type="common">Sugarbeet leaf spot fungus</name>
    <dbReference type="NCBI Taxonomy" id="122368"/>
    <lineage>
        <taxon>Eukaryota</taxon>
        <taxon>Fungi</taxon>
        <taxon>Dikarya</taxon>
        <taxon>Ascomycota</taxon>
        <taxon>Pezizomycotina</taxon>
        <taxon>Dothideomycetes</taxon>
        <taxon>Dothideomycetidae</taxon>
        <taxon>Mycosphaerellales</taxon>
        <taxon>Mycosphaerellaceae</taxon>
        <taxon>Cercospora</taxon>
    </lineage>
</organism>
<dbReference type="Proteomes" id="UP001302367">
    <property type="component" value="Chromosome 9"/>
</dbReference>
<keyword evidence="5" id="KW-1185">Reference proteome</keyword>
<keyword evidence="1" id="KW-0732">Signal</keyword>
<reference evidence="3 5" key="2">
    <citation type="submission" date="2023-09" db="EMBL/GenBank/DDBJ databases">
        <title>Complete-Gapless Cercospora beticola genome.</title>
        <authorList>
            <person name="Wyatt N.A."/>
            <person name="Spanner R.E."/>
            <person name="Bolton M.D."/>
        </authorList>
    </citation>
    <scope>NUCLEOTIDE SEQUENCE [LARGE SCALE GENOMIC DNA]</scope>
    <source>
        <strain evidence="3">Cb09-40</strain>
    </source>
</reference>
<feature type="signal peptide" evidence="1">
    <location>
        <begin position="1"/>
        <end position="18"/>
    </location>
</feature>
<evidence type="ECO:0000313" key="3">
    <source>
        <dbReference type="EMBL" id="WPB08222.1"/>
    </source>
</evidence>
<gene>
    <name evidence="2" type="ORF">CB0940_11376</name>
    <name evidence="3" type="ORF">RHO25_012887</name>
</gene>
<proteinExistence type="predicted"/>
<evidence type="ECO:0008006" key="6">
    <source>
        <dbReference type="Google" id="ProtNLM"/>
    </source>
</evidence>
<dbReference type="EMBL" id="CP134192">
    <property type="protein sequence ID" value="WPB08222.1"/>
    <property type="molecule type" value="Genomic_DNA"/>
</dbReference>
<name>A0A2G5HEK9_CERBT</name>
<dbReference type="Proteomes" id="UP000230605">
    <property type="component" value="Chromosome 9"/>
</dbReference>
<feature type="chain" id="PRO_5013828349" description="Secreted protein" evidence="1">
    <location>
        <begin position="19"/>
        <end position="149"/>
    </location>
</feature>